<dbReference type="Proteomes" id="UP001215280">
    <property type="component" value="Unassembled WGS sequence"/>
</dbReference>
<evidence type="ECO:0000313" key="2">
    <source>
        <dbReference type="Proteomes" id="UP001215280"/>
    </source>
</evidence>
<dbReference type="AlphaFoldDB" id="A0AAD7I420"/>
<evidence type="ECO:0000313" key="1">
    <source>
        <dbReference type="EMBL" id="KAJ7734047.1"/>
    </source>
</evidence>
<comment type="caution">
    <text evidence="1">The sequence shown here is derived from an EMBL/GenBank/DDBJ whole genome shotgun (WGS) entry which is preliminary data.</text>
</comment>
<gene>
    <name evidence="1" type="ORF">DFH07DRAFT_967807</name>
</gene>
<name>A0AAD7I420_9AGAR</name>
<reference evidence="1" key="1">
    <citation type="submission" date="2023-03" db="EMBL/GenBank/DDBJ databases">
        <title>Massive genome expansion in bonnet fungi (Mycena s.s.) driven by repeated elements and novel gene families across ecological guilds.</title>
        <authorList>
            <consortium name="Lawrence Berkeley National Laboratory"/>
            <person name="Harder C.B."/>
            <person name="Miyauchi S."/>
            <person name="Viragh M."/>
            <person name="Kuo A."/>
            <person name="Thoen E."/>
            <person name="Andreopoulos B."/>
            <person name="Lu D."/>
            <person name="Skrede I."/>
            <person name="Drula E."/>
            <person name="Henrissat B."/>
            <person name="Morin E."/>
            <person name="Kohler A."/>
            <person name="Barry K."/>
            <person name="LaButti K."/>
            <person name="Morin E."/>
            <person name="Salamov A."/>
            <person name="Lipzen A."/>
            <person name="Mereny Z."/>
            <person name="Hegedus B."/>
            <person name="Baldrian P."/>
            <person name="Stursova M."/>
            <person name="Weitz H."/>
            <person name="Taylor A."/>
            <person name="Grigoriev I.V."/>
            <person name="Nagy L.G."/>
            <person name="Martin F."/>
            <person name="Kauserud H."/>
        </authorList>
    </citation>
    <scope>NUCLEOTIDE SEQUENCE</scope>
    <source>
        <strain evidence="1">CBHHK188m</strain>
    </source>
</reference>
<keyword evidence="2" id="KW-1185">Reference proteome</keyword>
<organism evidence="1 2">
    <name type="scientific">Mycena maculata</name>
    <dbReference type="NCBI Taxonomy" id="230809"/>
    <lineage>
        <taxon>Eukaryota</taxon>
        <taxon>Fungi</taxon>
        <taxon>Dikarya</taxon>
        <taxon>Basidiomycota</taxon>
        <taxon>Agaricomycotina</taxon>
        <taxon>Agaricomycetes</taxon>
        <taxon>Agaricomycetidae</taxon>
        <taxon>Agaricales</taxon>
        <taxon>Marasmiineae</taxon>
        <taxon>Mycenaceae</taxon>
        <taxon>Mycena</taxon>
    </lineage>
</organism>
<proteinExistence type="predicted"/>
<dbReference type="EMBL" id="JARJLG010000164">
    <property type="protein sequence ID" value="KAJ7734047.1"/>
    <property type="molecule type" value="Genomic_DNA"/>
</dbReference>
<protein>
    <submittedName>
        <fullName evidence="1">Uncharacterized protein</fullName>
    </submittedName>
</protein>
<accession>A0AAD7I420</accession>
<sequence>MSSLVSPLPYEPLIYDQLEGPDEVYKELCAINGEERIMNELQEIFCNHAMWDQFGLTLLHRHFPMCPDERLVAVDGVSVPWQIDIIKLVNEGNMAPGGSVVVKAFIFDTKVGKGFYPFEYTYTSQESSKGHSEALVSPISLASAPLAFLQDIGQALVKYGL</sequence>